<name>A0A0M8KA64_9CHLR</name>
<evidence type="ECO:0000313" key="1">
    <source>
        <dbReference type="EMBL" id="GAP63599.1"/>
    </source>
</evidence>
<reference evidence="1 2" key="1">
    <citation type="journal article" date="2015" name="Genome Announc.">
        <title>Draft Genome Sequence of a Heterotrophic Facultative Anaerobic Thermophilic Bacterium, Ardenticatena maritima Strain 110ST.</title>
        <authorList>
            <person name="Kawaichi S."/>
            <person name="Yoshida T."/>
            <person name="Sako Y."/>
            <person name="Nakamura R."/>
        </authorList>
    </citation>
    <scope>NUCLEOTIDE SEQUENCE [LARGE SCALE GENOMIC DNA]</scope>
    <source>
        <strain evidence="1 2">110S</strain>
    </source>
</reference>
<sequence>MVLRSLRFMRLRAPYSTTRAVVKGFPTIFTHLGASFKTFVAYLVNAPASHILDTVCNHCNLKT</sequence>
<dbReference type="InParanoid" id="A0A0M8KA64"/>
<gene>
    <name evidence="1" type="ORF">ARMA_2022</name>
</gene>
<proteinExistence type="predicted"/>
<reference evidence="2" key="2">
    <citation type="submission" date="2015-08" db="EMBL/GenBank/DDBJ databases">
        <title>Draft Genome Sequence of a Heterotrophic Facultative Anaerobic Bacterium Ardenticatena maritima Strain 110S.</title>
        <authorList>
            <person name="Kawaichi S."/>
            <person name="Yoshida T."/>
            <person name="Sako Y."/>
            <person name="Nakamura R."/>
        </authorList>
    </citation>
    <scope>NUCLEOTIDE SEQUENCE [LARGE SCALE GENOMIC DNA]</scope>
    <source>
        <strain evidence="2">110S</strain>
    </source>
</reference>
<evidence type="ECO:0000313" key="2">
    <source>
        <dbReference type="Proteomes" id="UP000037784"/>
    </source>
</evidence>
<dbReference type="Proteomes" id="UP000037784">
    <property type="component" value="Unassembled WGS sequence"/>
</dbReference>
<dbReference type="EMBL" id="BBZA01000172">
    <property type="protein sequence ID" value="GAP63599.1"/>
    <property type="molecule type" value="Genomic_DNA"/>
</dbReference>
<comment type="caution">
    <text evidence="1">The sequence shown here is derived from an EMBL/GenBank/DDBJ whole genome shotgun (WGS) entry which is preliminary data.</text>
</comment>
<accession>A0A0M8KA64</accession>
<dbReference type="AlphaFoldDB" id="A0A0M8KA64"/>
<protein>
    <submittedName>
        <fullName evidence="1">Uncharacterized protein</fullName>
    </submittedName>
</protein>
<keyword evidence="2" id="KW-1185">Reference proteome</keyword>
<organism evidence="1 2">
    <name type="scientific">Ardenticatena maritima</name>
    <dbReference type="NCBI Taxonomy" id="872965"/>
    <lineage>
        <taxon>Bacteria</taxon>
        <taxon>Bacillati</taxon>
        <taxon>Chloroflexota</taxon>
        <taxon>Ardenticatenia</taxon>
        <taxon>Ardenticatenales</taxon>
        <taxon>Ardenticatenaceae</taxon>
        <taxon>Ardenticatena</taxon>
    </lineage>
</organism>